<organism evidence="2 3">
    <name type="scientific">Luteolibacter yonseiensis</name>
    <dbReference type="NCBI Taxonomy" id="1144680"/>
    <lineage>
        <taxon>Bacteria</taxon>
        <taxon>Pseudomonadati</taxon>
        <taxon>Verrucomicrobiota</taxon>
        <taxon>Verrucomicrobiia</taxon>
        <taxon>Verrucomicrobiales</taxon>
        <taxon>Verrucomicrobiaceae</taxon>
        <taxon>Luteolibacter</taxon>
    </lineage>
</organism>
<dbReference type="Gene3D" id="3.30.930.10">
    <property type="entry name" value="Bira Bifunctional Protein, Domain 2"/>
    <property type="match status" value="1"/>
</dbReference>
<comment type="caution">
    <text evidence="2">The sequence shown here is derived from an EMBL/GenBank/DDBJ whole genome shotgun (WGS) entry which is preliminary data.</text>
</comment>
<dbReference type="PROSITE" id="PS51733">
    <property type="entry name" value="BPL_LPL_CATALYTIC"/>
    <property type="match status" value="1"/>
</dbReference>
<keyword evidence="3" id="KW-1185">Reference proteome</keyword>
<dbReference type="AlphaFoldDB" id="A0A934QZY5"/>
<dbReference type="PANTHER" id="PTHR43679:SF2">
    <property type="entry name" value="OCTANOYL-[GCVH]:PROTEIN N-OCTANOYLTRANSFERASE"/>
    <property type="match status" value="1"/>
</dbReference>
<name>A0A934QZY5_9BACT</name>
<dbReference type="InterPro" id="IPR045864">
    <property type="entry name" value="aa-tRNA-synth_II/BPL/LPL"/>
</dbReference>
<feature type="domain" description="BPL/LPL catalytic" evidence="1">
    <location>
        <begin position="46"/>
        <end position="238"/>
    </location>
</feature>
<gene>
    <name evidence="2" type="ORF">JIN84_00830</name>
</gene>
<dbReference type="Proteomes" id="UP000600139">
    <property type="component" value="Unassembled WGS sequence"/>
</dbReference>
<evidence type="ECO:0000313" key="3">
    <source>
        <dbReference type="Proteomes" id="UP000600139"/>
    </source>
</evidence>
<reference evidence="2" key="1">
    <citation type="submission" date="2021-01" db="EMBL/GenBank/DDBJ databases">
        <title>Modified the classification status of verrucomicrobia.</title>
        <authorList>
            <person name="Feng X."/>
        </authorList>
    </citation>
    <scope>NUCLEOTIDE SEQUENCE</scope>
    <source>
        <strain evidence="2">JCM 18052</strain>
    </source>
</reference>
<proteinExistence type="predicted"/>
<dbReference type="Pfam" id="PF21948">
    <property type="entry name" value="LplA-B_cat"/>
    <property type="match status" value="1"/>
</dbReference>
<dbReference type="InterPro" id="IPR004143">
    <property type="entry name" value="BPL_LPL_catalytic"/>
</dbReference>
<dbReference type="InterPro" id="IPR050664">
    <property type="entry name" value="Octanoyltrans_LipM/LipL"/>
</dbReference>
<protein>
    <recommendedName>
        <fullName evidence="1">BPL/LPL catalytic domain-containing protein</fullName>
    </recommendedName>
</protein>
<dbReference type="RefSeq" id="WP_200349113.1">
    <property type="nucleotide sequence ID" value="NZ_BAABHZ010000005.1"/>
</dbReference>
<accession>A0A934QZY5</accession>
<dbReference type="SUPFAM" id="SSF55681">
    <property type="entry name" value="Class II aaRS and biotin synthetases"/>
    <property type="match status" value="1"/>
</dbReference>
<evidence type="ECO:0000259" key="1">
    <source>
        <dbReference type="PROSITE" id="PS51733"/>
    </source>
</evidence>
<dbReference type="EMBL" id="JAENIK010000001">
    <property type="protein sequence ID" value="MBK1814152.1"/>
    <property type="molecule type" value="Genomic_DNA"/>
</dbReference>
<dbReference type="PANTHER" id="PTHR43679">
    <property type="entry name" value="OCTANOYLTRANSFERASE LIPM-RELATED"/>
    <property type="match status" value="1"/>
</dbReference>
<sequence>MFCFQNADFSGRMARMVVFEKLQLWVDPVKRPGPEAMAVDEWLLETARSPVLRVYEWSGDWASVGYFGRIAEARVAFPGVDIVRRWTGGGMVDHRADWTYTLVAPQGEPLAGWRGAESYRRIHAVLAEVLTAEGIPARLGSGEGETGAALCFENPVNHDLLGADGRKLAGAGQRRSRTGLLHQGSVAVGAGTDGMRRRAESLAARLGSRWDEFSNFPDREYLNARCAMRYSRQEWRERR</sequence>
<evidence type="ECO:0000313" key="2">
    <source>
        <dbReference type="EMBL" id="MBK1814152.1"/>
    </source>
</evidence>